<accession>A0A4V3JPQ9</accession>
<dbReference type="EMBL" id="RQGA01000001">
    <property type="protein sequence ID" value="TGL45992.1"/>
    <property type="molecule type" value="Genomic_DNA"/>
</dbReference>
<dbReference type="Proteomes" id="UP000298125">
    <property type="component" value="Unassembled WGS sequence"/>
</dbReference>
<keyword evidence="2" id="KW-1185">Reference proteome</keyword>
<comment type="caution">
    <text evidence="1">The sequence shown here is derived from an EMBL/GenBank/DDBJ whole genome shotgun (WGS) entry which is preliminary data.</text>
</comment>
<organism evidence="1 2">
    <name type="scientific">Leptospira perdikensis</name>
    <dbReference type="NCBI Taxonomy" id="2484948"/>
    <lineage>
        <taxon>Bacteria</taxon>
        <taxon>Pseudomonadati</taxon>
        <taxon>Spirochaetota</taxon>
        <taxon>Spirochaetia</taxon>
        <taxon>Leptospirales</taxon>
        <taxon>Leptospiraceae</taxon>
        <taxon>Leptospira</taxon>
    </lineage>
</organism>
<dbReference type="AlphaFoldDB" id="A0A4V3JPQ9"/>
<reference evidence="1" key="1">
    <citation type="journal article" date="2019" name="PLoS Negl. Trop. Dis.">
        <title>Revisiting the worldwide diversity of Leptospira species in the environment.</title>
        <authorList>
            <person name="Vincent A.T."/>
            <person name="Schiettekatte O."/>
            <person name="Bourhy P."/>
            <person name="Veyrier F.J."/>
            <person name="Picardeau M."/>
        </authorList>
    </citation>
    <scope>NUCLEOTIDE SEQUENCE [LARGE SCALE GENOMIC DNA]</scope>
    <source>
        <strain evidence="1">201702692</strain>
    </source>
</reference>
<gene>
    <name evidence="1" type="ORF">EHQ49_00700</name>
</gene>
<evidence type="ECO:0000313" key="2">
    <source>
        <dbReference type="Proteomes" id="UP000298125"/>
    </source>
</evidence>
<evidence type="ECO:0000313" key="1">
    <source>
        <dbReference type="EMBL" id="TGL45992.1"/>
    </source>
</evidence>
<protein>
    <submittedName>
        <fullName evidence="1">Uncharacterized protein</fullName>
    </submittedName>
</protein>
<proteinExistence type="predicted"/>
<sequence>MLKKMKLVFFVLIFLVHCTNVYSPTGIKGEQAKKQLEEHRSNLSLVSLISVLSASFSASANAANSTYTCSTENNATLGFTTPTTASNFSLPSGTSYVDLSVPSSGTFYFRSNAAASYAMYTGKILKTATTSANASCYYSTNSVCGTTDLSAASISSSIGLFISVNAGTCIAFRCTSPAYIRFRLYSNETVSTSTLDSVISLTYTPAIFESISNIGNDTYYTMESFKKCKKEITNYAVIETQYAGYVGSVLNEVSSCNKPNSAIQAASVNPSLTASLQADACELEPVNVFGY</sequence>
<dbReference type="OrthoDB" id="328199at2"/>
<name>A0A4V3JPQ9_9LEPT</name>